<dbReference type="EMBL" id="KL647988">
    <property type="protein sequence ID" value="KEY72895.1"/>
    <property type="molecule type" value="Genomic_DNA"/>
</dbReference>
<comment type="subcellular location">
    <subcellularLocation>
        <location evidence="1">Membrane</location>
        <topology evidence="1">Multi-pass membrane protein</topology>
    </subcellularLocation>
</comment>
<protein>
    <submittedName>
        <fullName evidence="8">Uncharacterized protein</fullName>
    </submittedName>
</protein>
<dbReference type="Pfam" id="PF03006">
    <property type="entry name" value="HlyIII"/>
    <property type="match status" value="1"/>
</dbReference>
<keyword evidence="6" id="KW-0862">Zinc</keyword>
<keyword evidence="6" id="KW-0479">Metal-binding</keyword>
<feature type="transmembrane region" description="Helical" evidence="7">
    <location>
        <begin position="89"/>
        <end position="112"/>
    </location>
</feature>
<keyword evidence="5 7" id="KW-0472">Membrane</keyword>
<dbReference type="PANTHER" id="PTHR20855">
    <property type="entry name" value="ADIPOR/PROGESTIN RECEPTOR-RELATED"/>
    <property type="match status" value="1"/>
</dbReference>
<proteinExistence type="inferred from homology"/>
<accession>A0A084B5R6</accession>
<keyword evidence="4 7" id="KW-1133">Transmembrane helix</keyword>
<evidence type="ECO:0000256" key="4">
    <source>
        <dbReference type="ARBA" id="ARBA00022989"/>
    </source>
</evidence>
<evidence type="ECO:0000256" key="3">
    <source>
        <dbReference type="ARBA" id="ARBA00022692"/>
    </source>
</evidence>
<evidence type="ECO:0000313" key="9">
    <source>
        <dbReference type="Proteomes" id="UP000028045"/>
    </source>
</evidence>
<dbReference type="AlphaFoldDB" id="A0A084B5R6"/>
<evidence type="ECO:0000256" key="2">
    <source>
        <dbReference type="ARBA" id="ARBA00007018"/>
    </source>
</evidence>
<evidence type="ECO:0000313" key="8">
    <source>
        <dbReference type="EMBL" id="KEY72895.1"/>
    </source>
</evidence>
<reference evidence="8 9" key="1">
    <citation type="journal article" date="2014" name="BMC Genomics">
        <title>Comparative genome sequencing reveals chemotype-specific gene clusters in the toxigenic black mold Stachybotrys.</title>
        <authorList>
            <person name="Semeiks J."/>
            <person name="Borek D."/>
            <person name="Otwinowski Z."/>
            <person name="Grishin N.V."/>
        </authorList>
    </citation>
    <scope>NUCLEOTIDE SEQUENCE [LARGE SCALE GENOMIC DNA]</scope>
    <source>
        <strain evidence="9">CBS 109288 / IBT 7711</strain>
    </source>
</reference>
<evidence type="ECO:0000256" key="1">
    <source>
        <dbReference type="ARBA" id="ARBA00004141"/>
    </source>
</evidence>
<feature type="binding site" evidence="6">
    <location>
        <position position="91"/>
    </location>
    <ligand>
        <name>Zn(2+)</name>
        <dbReference type="ChEBI" id="CHEBI:29105"/>
    </ligand>
</feature>
<gene>
    <name evidence="8" type="ORF">S7711_06726</name>
</gene>
<dbReference type="HOGENOM" id="CLU_023075_5_2_1"/>
<dbReference type="OrthoDB" id="529367at2759"/>
<dbReference type="GO" id="GO:0038023">
    <property type="term" value="F:signaling receptor activity"/>
    <property type="evidence" value="ECO:0007669"/>
    <property type="project" value="TreeGrafter"/>
</dbReference>
<evidence type="ECO:0000256" key="5">
    <source>
        <dbReference type="ARBA" id="ARBA00023136"/>
    </source>
</evidence>
<dbReference type="GO" id="GO:0016020">
    <property type="term" value="C:membrane"/>
    <property type="evidence" value="ECO:0007669"/>
    <property type="project" value="UniProtKB-SubCell"/>
</dbReference>
<dbReference type="GO" id="GO:0046872">
    <property type="term" value="F:metal ion binding"/>
    <property type="evidence" value="ECO:0007669"/>
    <property type="project" value="UniProtKB-KW"/>
</dbReference>
<dbReference type="GO" id="GO:0006882">
    <property type="term" value="P:intracellular zinc ion homeostasis"/>
    <property type="evidence" value="ECO:0007669"/>
    <property type="project" value="TreeGrafter"/>
</dbReference>
<feature type="binding site" evidence="6">
    <location>
        <position position="87"/>
    </location>
    <ligand>
        <name>Zn(2+)</name>
        <dbReference type="ChEBI" id="CHEBI:29105"/>
    </ligand>
</feature>
<evidence type="ECO:0000256" key="6">
    <source>
        <dbReference type="PIRSR" id="PIRSR604254-1"/>
    </source>
</evidence>
<keyword evidence="3 7" id="KW-0812">Transmembrane</keyword>
<feature type="transmembrane region" description="Helical" evidence="7">
    <location>
        <begin position="51"/>
        <end position="68"/>
    </location>
</feature>
<sequence length="118" mass="13372">MIVVNPRFQSSRWRMLRISTFVATGLSGLLPIVHAASIYPYDMLNQQAGLGYYLVEGLALVIGTVFYATHFPESWAPNTFDIWGASHQIFHFFVVLSAAIHTWGLLSVYDWIYKNGQC</sequence>
<dbReference type="Proteomes" id="UP000028045">
    <property type="component" value="Unassembled WGS sequence"/>
</dbReference>
<organism evidence="8 9">
    <name type="scientific">Stachybotrys chartarum (strain CBS 109288 / IBT 7711)</name>
    <name type="common">Toxic black mold</name>
    <name type="synonym">Stilbospora chartarum</name>
    <dbReference type="NCBI Taxonomy" id="1280523"/>
    <lineage>
        <taxon>Eukaryota</taxon>
        <taxon>Fungi</taxon>
        <taxon>Dikarya</taxon>
        <taxon>Ascomycota</taxon>
        <taxon>Pezizomycotina</taxon>
        <taxon>Sordariomycetes</taxon>
        <taxon>Hypocreomycetidae</taxon>
        <taxon>Hypocreales</taxon>
        <taxon>Stachybotryaceae</taxon>
        <taxon>Stachybotrys</taxon>
    </lineage>
</organism>
<evidence type="ECO:0000256" key="7">
    <source>
        <dbReference type="SAM" id="Phobius"/>
    </source>
</evidence>
<dbReference type="PANTHER" id="PTHR20855:SF52">
    <property type="entry name" value="ADIPONECTIN RECEPTOR PROTEIN"/>
    <property type="match status" value="1"/>
</dbReference>
<dbReference type="InterPro" id="IPR004254">
    <property type="entry name" value="AdipoR/HlyIII-related"/>
</dbReference>
<comment type="similarity">
    <text evidence="2">Belongs to the ADIPOR family.</text>
</comment>
<keyword evidence="9" id="KW-1185">Reference proteome</keyword>
<name>A0A084B5R6_STACB</name>